<dbReference type="GO" id="GO:0006352">
    <property type="term" value="P:DNA-templated transcription initiation"/>
    <property type="evidence" value="ECO:0007669"/>
    <property type="project" value="InterPro"/>
</dbReference>
<keyword evidence="2" id="KW-0805">Transcription regulation</keyword>
<feature type="domain" description="RNA polymerase sigma-70 region 2" evidence="5">
    <location>
        <begin position="36"/>
        <end position="101"/>
    </location>
</feature>
<evidence type="ECO:0000259" key="6">
    <source>
        <dbReference type="Pfam" id="PF08281"/>
    </source>
</evidence>
<dbReference type="EMBL" id="JACHGW010000001">
    <property type="protein sequence ID" value="MBB6048763.1"/>
    <property type="molecule type" value="Genomic_DNA"/>
</dbReference>
<comment type="similarity">
    <text evidence="1">Belongs to the sigma-70 factor family. ECF subfamily.</text>
</comment>
<dbReference type="InterPro" id="IPR036388">
    <property type="entry name" value="WH-like_DNA-bd_sf"/>
</dbReference>
<keyword evidence="3" id="KW-0731">Sigma factor</keyword>
<dbReference type="RefSeq" id="WP_184192396.1">
    <property type="nucleotide sequence ID" value="NZ_JACHGW010000001.1"/>
</dbReference>
<dbReference type="AlphaFoldDB" id="A0A7W9SMV3"/>
<dbReference type="Pfam" id="PF04542">
    <property type="entry name" value="Sigma70_r2"/>
    <property type="match status" value="1"/>
</dbReference>
<protein>
    <submittedName>
        <fullName evidence="7">RNA polymerase sigma-70 factor (ECF subfamily)</fullName>
    </submittedName>
</protein>
<comment type="caution">
    <text evidence="7">The sequence shown here is derived from an EMBL/GenBank/DDBJ whole genome shotgun (WGS) entry which is preliminary data.</text>
</comment>
<feature type="domain" description="RNA polymerase sigma factor 70 region 4 type 2" evidence="6">
    <location>
        <begin position="122"/>
        <end position="173"/>
    </location>
</feature>
<accession>A0A7W9SMV3</accession>
<dbReference type="InterPro" id="IPR013325">
    <property type="entry name" value="RNA_pol_sigma_r2"/>
</dbReference>
<dbReference type="Gene3D" id="1.10.10.10">
    <property type="entry name" value="Winged helix-like DNA-binding domain superfamily/Winged helix DNA-binding domain"/>
    <property type="match status" value="1"/>
</dbReference>
<keyword evidence="8" id="KW-1185">Reference proteome</keyword>
<evidence type="ECO:0000256" key="4">
    <source>
        <dbReference type="ARBA" id="ARBA00023163"/>
    </source>
</evidence>
<dbReference type="InterPro" id="IPR007627">
    <property type="entry name" value="RNA_pol_sigma70_r2"/>
</dbReference>
<dbReference type="Pfam" id="PF08281">
    <property type="entry name" value="Sigma70_r4_2"/>
    <property type="match status" value="1"/>
</dbReference>
<dbReference type="PANTHER" id="PTHR43133">
    <property type="entry name" value="RNA POLYMERASE ECF-TYPE SIGMA FACTO"/>
    <property type="match status" value="1"/>
</dbReference>
<dbReference type="InterPro" id="IPR014284">
    <property type="entry name" value="RNA_pol_sigma-70_dom"/>
</dbReference>
<dbReference type="InterPro" id="IPR039425">
    <property type="entry name" value="RNA_pol_sigma-70-like"/>
</dbReference>
<dbReference type="NCBIfam" id="TIGR02937">
    <property type="entry name" value="sigma70-ECF"/>
    <property type="match status" value="1"/>
</dbReference>
<proteinExistence type="inferred from homology"/>
<dbReference type="InterPro" id="IPR013324">
    <property type="entry name" value="RNA_pol_sigma_r3/r4-like"/>
</dbReference>
<reference evidence="7 8" key="1">
    <citation type="submission" date="2020-08" db="EMBL/GenBank/DDBJ databases">
        <title>Genomic Encyclopedia of Type Strains, Phase IV (KMG-IV): sequencing the most valuable type-strain genomes for metagenomic binning, comparative biology and taxonomic classification.</title>
        <authorList>
            <person name="Goeker M."/>
        </authorList>
    </citation>
    <scope>NUCLEOTIDE SEQUENCE [LARGE SCALE GENOMIC DNA]</scope>
    <source>
        <strain evidence="7 8">DSM 23562</strain>
    </source>
</reference>
<name>A0A7W9SMV3_ARMRO</name>
<keyword evidence="4" id="KW-0804">Transcription</keyword>
<evidence type="ECO:0000259" key="5">
    <source>
        <dbReference type="Pfam" id="PF04542"/>
    </source>
</evidence>
<dbReference type="Proteomes" id="UP000520814">
    <property type="component" value="Unassembled WGS sequence"/>
</dbReference>
<dbReference type="SUPFAM" id="SSF88659">
    <property type="entry name" value="Sigma3 and sigma4 domains of RNA polymerase sigma factors"/>
    <property type="match status" value="1"/>
</dbReference>
<evidence type="ECO:0000256" key="1">
    <source>
        <dbReference type="ARBA" id="ARBA00010641"/>
    </source>
</evidence>
<gene>
    <name evidence="7" type="ORF">HNQ39_000525</name>
</gene>
<dbReference type="GO" id="GO:0003677">
    <property type="term" value="F:DNA binding"/>
    <property type="evidence" value="ECO:0007669"/>
    <property type="project" value="InterPro"/>
</dbReference>
<organism evidence="7 8">
    <name type="scientific">Armatimonas rosea</name>
    <dbReference type="NCBI Taxonomy" id="685828"/>
    <lineage>
        <taxon>Bacteria</taxon>
        <taxon>Bacillati</taxon>
        <taxon>Armatimonadota</taxon>
        <taxon>Armatimonadia</taxon>
        <taxon>Armatimonadales</taxon>
        <taxon>Armatimonadaceae</taxon>
        <taxon>Armatimonas</taxon>
    </lineage>
</organism>
<evidence type="ECO:0000256" key="2">
    <source>
        <dbReference type="ARBA" id="ARBA00023015"/>
    </source>
</evidence>
<dbReference type="GO" id="GO:0016987">
    <property type="term" value="F:sigma factor activity"/>
    <property type="evidence" value="ECO:0007669"/>
    <property type="project" value="UniProtKB-KW"/>
</dbReference>
<dbReference type="Gene3D" id="1.10.1740.10">
    <property type="match status" value="1"/>
</dbReference>
<dbReference type="InterPro" id="IPR013249">
    <property type="entry name" value="RNA_pol_sigma70_r4_t2"/>
</dbReference>
<evidence type="ECO:0000256" key="3">
    <source>
        <dbReference type="ARBA" id="ARBA00023082"/>
    </source>
</evidence>
<sequence length="183" mass="20360">MTLWWLRRTGTVASLSERDLLVRARSGDTEAIRALLTPHEPLVFRLCLAILGNRADAEDAAQETLLAAIRALPKFRGDAQLSTWLVRIARNVCTKHRRANASLDELALSVAGPEEAALERVVLQEALAHLTELQRSCLMLQAVEGWSIAEIASSLSVTSKKVENELYRARKALARWEEDNHGK</sequence>
<dbReference type="PANTHER" id="PTHR43133:SF51">
    <property type="entry name" value="RNA POLYMERASE SIGMA FACTOR"/>
    <property type="match status" value="1"/>
</dbReference>
<evidence type="ECO:0000313" key="8">
    <source>
        <dbReference type="Proteomes" id="UP000520814"/>
    </source>
</evidence>
<dbReference type="SUPFAM" id="SSF88946">
    <property type="entry name" value="Sigma2 domain of RNA polymerase sigma factors"/>
    <property type="match status" value="1"/>
</dbReference>
<evidence type="ECO:0000313" key="7">
    <source>
        <dbReference type="EMBL" id="MBB6048763.1"/>
    </source>
</evidence>